<dbReference type="Gene3D" id="3.40.50.280">
    <property type="entry name" value="Cobalamin-binding domain"/>
    <property type="match status" value="1"/>
</dbReference>
<dbReference type="Pfam" id="PF04055">
    <property type="entry name" value="Radical_SAM"/>
    <property type="match status" value="1"/>
</dbReference>
<dbReference type="PROSITE" id="PS51186">
    <property type="entry name" value="GNAT"/>
    <property type="match status" value="1"/>
</dbReference>
<dbReference type="InterPro" id="IPR006638">
    <property type="entry name" value="Elp3/MiaA/NifB-like_rSAM"/>
</dbReference>
<dbReference type="PANTHER" id="PTHR43409:SF16">
    <property type="entry name" value="SLR0320 PROTEIN"/>
    <property type="match status" value="1"/>
</dbReference>
<dbReference type="EMBL" id="JANGCH010000013">
    <property type="protein sequence ID" value="MCQ5122367.1"/>
    <property type="molecule type" value="Genomic_DNA"/>
</dbReference>
<proteinExistence type="inferred from homology"/>
<dbReference type="EC" id="2.3.1.311" evidence="10"/>
<dbReference type="CDD" id="cd02068">
    <property type="entry name" value="radical_SAM_B12_BD"/>
    <property type="match status" value="1"/>
</dbReference>
<dbReference type="CDD" id="cd04301">
    <property type="entry name" value="NAT_SF"/>
    <property type="match status" value="1"/>
</dbReference>
<keyword evidence="15" id="KW-0808">Transferase</keyword>
<evidence type="ECO:0000256" key="5">
    <source>
        <dbReference type="ARBA" id="ARBA00022691"/>
    </source>
</evidence>
<comment type="pathway">
    <text evidence="2">tRNA modification.</text>
</comment>
<evidence type="ECO:0000313" key="16">
    <source>
        <dbReference type="Proteomes" id="UP001524435"/>
    </source>
</evidence>
<dbReference type="InterPro" id="IPR023404">
    <property type="entry name" value="rSAM_horseshoe"/>
</dbReference>
<dbReference type="SMART" id="SM00729">
    <property type="entry name" value="Elp3"/>
    <property type="match status" value="1"/>
</dbReference>
<feature type="domain" description="N-acetyltransferase" evidence="12">
    <location>
        <begin position="546"/>
        <end position="707"/>
    </location>
</feature>
<dbReference type="InterPro" id="IPR058240">
    <property type="entry name" value="rSAM_sf"/>
</dbReference>
<dbReference type="InterPro" id="IPR016181">
    <property type="entry name" value="Acyl_CoA_acyltransferase"/>
</dbReference>
<keyword evidence="8" id="KW-0408">Iron</keyword>
<evidence type="ECO:0000256" key="9">
    <source>
        <dbReference type="ARBA" id="ARBA00023014"/>
    </source>
</evidence>
<evidence type="ECO:0000259" key="12">
    <source>
        <dbReference type="PROSITE" id="PS51186"/>
    </source>
</evidence>
<dbReference type="Gene3D" id="3.40.630.30">
    <property type="match status" value="1"/>
</dbReference>
<dbReference type="Gene3D" id="3.80.30.20">
    <property type="entry name" value="tm_1862 like domain"/>
    <property type="match status" value="1"/>
</dbReference>
<dbReference type="InterPro" id="IPR007197">
    <property type="entry name" value="rSAM"/>
</dbReference>
<gene>
    <name evidence="15" type="ORF">NE663_08865</name>
</gene>
<dbReference type="InterPro" id="IPR006158">
    <property type="entry name" value="Cobalamin-bd"/>
</dbReference>
<evidence type="ECO:0000256" key="8">
    <source>
        <dbReference type="ARBA" id="ARBA00023004"/>
    </source>
</evidence>
<dbReference type="GO" id="GO:0016746">
    <property type="term" value="F:acyltransferase activity"/>
    <property type="evidence" value="ECO:0007669"/>
    <property type="project" value="UniProtKB-KW"/>
</dbReference>
<comment type="cofactor">
    <cofactor evidence="1">
        <name>[4Fe-4S] cluster</name>
        <dbReference type="ChEBI" id="CHEBI:49883"/>
    </cofactor>
</comment>
<dbReference type="SUPFAM" id="SSF102114">
    <property type="entry name" value="Radical SAM enzymes"/>
    <property type="match status" value="1"/>
</dbReference>
<evidence type="ECO:0000256" key="1">
    <source>
        <dbReference type="ARBA" id="ARBA00001966"/>
    </source>
</evidence>
<evidence type="ECO:0000259" key="14">
    <source>
        <dbReference type="PROSITE" id="PS51918"/>
    </source>
</evidence>
<comment type="similarity">
    <text evidence="3">Belongs to the ELP3 family.</text>
</comment>
<dbReference type="PROSITE" id="PS51918">
    <property type="entry name" value="RADICAL_SAM"/>
    <property type="match status" value="1"/>
</dbReference>
<dbReference type="PANTHER" id="PTHR43409">
    <property type="entry name" value="ANAEROBIC MAGNESIUM-PROTOPORPHYRIN IX MONOMETHYL ESTER CYCLASE-RELATED"/>
    <property type="match status" value="1"/>
</dbReference>
<name>A0ABT1SMB7_9FIRM</name>
<keyword evidence="7" id="KW-0694">RNA-binding</keyword>
<keyword evidence="9" id="KW-0411">Iron-sulfur</keyword>
<evidence type="ECO:0000259" key="13">
    <source>
        <dbReference type="PROSITE" id="PS51332"/>
    </source>
</evidence>
<dbReference type="Pfam" id="PF00583">
    <property type="entry name" value="Acetyltransf_1"/>
    <property type="match status" value="1"/>
</dbReference>
<dbReference type="InterPro" id="IPR000182">
    <property type="entry name" value="GNAT_dom"/>
</dbReference>
<evidence type="ECO:0000256" key="2">
    <source>
        <dbReference type="ARBA" id="ARBA00005217"/>
    </source>
</evidence>
<feature type="domain" description="B12-binding" evidence="13">
    <location>
        <begin position="1"/>
        <end position="132"/>
    </location>
</feature>
<comment type="catalytic activity">
    <reaction evidence="11">
        <text>uridine(34) in tRNA + acetyl-CoA + S-adenosyl-L-methionine + H2O = 5-(carboxymethyl)uridine(34) in tRNA + 5'-deoxyadenosine + L-methionine + CoA + 2 H(+)</text>
        <dbReference type="Rhea" id="RHEA:61020"/>
        <dbReference type="Rhea" id="RHEA-COMP:10407"/>
        <dbReference type="Rhea" id="RHEA-COMP:11727"/>
        <dbReference type="ChEBI" id="CHEBI:15377"/>
        <dbReference type="ChEBI" id="CHEBI:15378"/>
        <dbReference type="ChEBI" id="CHEBI:17319"/>
        <dbReference type="ChEBI" id="CHEBI:57287"/>
        <dbReference type="ChEBI" id="CHEBI:57288"/>
        <dbReference type="ChEBI" id="CHEBI:57844"/>
        <dbReference type="ChEBI" id="CHEBI:59789"/>
        <dbReference type="ChEBI" id="CHEBI:65315"/>
        <dbReference type="ChEBI" id="CHEBI:74882"/>
        <dbReference type="EC" id="2.3.1.311"/>
    </reaction>
    <physiologicalReaction direction="left-to-right" evidence="11">
        <dbReference type="Rhea" id="RHEA:61021"/>
    </physiologicalReaction>
</comment>
<sequence>MKTLLVTLNAKYIHKALALRLLYVASKPQHDVCICEYTIKDSVASITADLLAKKADVIAFSCYIWNIEMTKAICAALKKQAPSLILILGGPEVSYEPAYFLAHTCADYIMSGEGEITFPQLLSCIEKKERAEICGVSYRGAIAKDIAQTPLSFIEQLESPYALPQDEEAMGKRILYFETSRGCPYQCQYCLSSLEKGMRFFSLPYLYHQLDLIFQSEAKTIKVLDRSFNANPKHALAILDYIVSHHAPHQQFQFEINADVFPQSLIDFINTKAPKGLFRFEIGIQSTYEPANRAIARMQDFTRLQEVVKALMQGDRCELHLDLIAGLPYESYDRFAKSFDDVFAFRAKELQLGFLKLLRGTSLRKDAKRYGYRYEEKAPYAMIENQWMSQEEVQNIHLAEDMLEKYWNSGRFSHTMKAVLDQEPSPFAFFYRLGCYYKAHQFAFHRYQLYDLFVYLDAFLQGAYRDVMIMDYLLIAKTRPKRWYPPTLTREEWHAAISFISTHYHISQDLLYRYARIERLGNHYAVAIYRNLHCDWKLYPIEEEKWRFQPCKDQDLETALSLYASNRAYFELCGEKLPTLHDVAKDQRLLPPGCTEDQKQYGLLYEGSTAIALLDGIKDYPLKHTYYIGLFLVDGNRHRQGYGKSAYEALEMKLKAQGYRKIRLAVIKENQKAAMFWKAMGFQVKQKISKAITMPHKEVMIMEKELR</sequence>
<keyword evidence="15" id="KW-0012">Acyltransferase</keyword>
<keyword evidence="6" id="KW-0479">Metal-binding</keyword>
<organism evidence="15 16">
    <name type="scientific">Massilicoli timonensis</name>
    <dbReference type="NCBI Taxonomy" id="2015901"/>
    <lineage>
        <taxon>Bacteria</taxon>
        <taxon>Bacillati</taxon>
        <taxon>Bacillota</taxon>
        <taxon>Erysipelotrichia</taxon>
        <taxon>Erysipelotrichales</taxon>
        <taxon>Erysipelotrichaceae</taxon>
        <taxon>Massilicoli</taxon>
    </lineage>
</organism>
<dbReference type="Pfam" id="PF02310">
    <property type="entry name" value="B12-binding"/>
    <property type="match status" value="1"/>
</dbReference>
<evidence type="ECO:0000256" key="6">
    <source>
        <dbReference type="ARBA" id="ARBA00022723"/>
    </source>
</evidence>
<evidence type="ECO:0000313" key="15">
    <source>
        <dbReference type="EMBL" id="MCQ5122367.1"/>
    </source>
</evidence>
<dbReference type="SFLD" id="SFLDG01082">
    <property type="entry name" value="B12-binding_domain_containing"/>
    <property type="match status" value="1"/>
</dbReference>
<accession>A0ABT1SMB7</accession>
<keyword evidence="16" id="KW-1185">Reference proteome</keyword>
<dbReference type="PROSITE" id="PS51332">
    <property type="entry name" value="B12_BINDING"/>
    <property type="match status" value="1"/>
</dbReference>
<dbReference type="SFLD" id="SFLDS00029">
    <property type="entry name" value="Radical_SAM"/>
    <property type="match status" value="1"/>
</dbReference>
<dbReference type="RefSeq" id="WP_178200550.1">
    <property type="nucleotide sequence ID" value="NZ_CALVCM010000007.1"/>
</dbReference>
<evidence type="ECO:0000256" key="11">
    <source>
        <dbReference type="ARBA" id="ARBA00047372"/>
    </source>
</evidence>
<evidence type="ECO:0000256" key="3">
    <source>
        <dbReference type="ARBA" id="ARBA00005494"/>
    </source>
</evidence>
<reference evidence="15 16" key="1">
    <citation type="submission" date="2022-06" db="EMBL/GenBank/DDBJ databases">
        <title>Isolation of gut microbiota from human fecal samples.</title>
        <authorList>
            <person name="Pamer E.G."/>
            <person name="Barat B."/>
            <person name="Waligurski E."/>
            <person name="Medina S."/>
            <person name="Paddock L."/>
            <person name="Mostad J."/>
        </authorList>
    </citation>
    <scope>NUCLEOTIDE SEQUENCE [LARGE SCALE GENOMIC DNA]</scope>
    <source>
        <strain evidence="15 16">DFI.6.1</strain>
    </source>
</reference>
<dbReference type="InterPro" id="IPR036724">
    <property type="entry name" value="Cobalamin-bd_sf"/>
</dbReference>
<dbReference type="Proteomes" id="UP001524435">
    <property type="component" value="Unassembled WGS sequence"/>
</dbReference>
<comment type="caution">
    <text evidence="15">The sequence shown here is derived from an EMBL/GenBank/DDBJ whole genome shotgun (WGS) entry which is preliminary data.</text>
</comment>
<dbReference type="Pfam" id="PF13311">
    <property type="entry name" value="DUF4080"/>
    <property type="match status" value="1"/>
</dbReference>
<protein>
    <recommendedName>
        <fullName evidence="10">tRNA carboxymethyluridine synthase</fullName>
        <ecNumber evidence="10">2.3.1.311</ecNumber>
    </recommendedName>
</protein>
<keyword evidence="4" id="KW-0820">tRNA-binding</keyword>
<evidence type="ECO:0000256" key="7">
    <source>
        <dbReference type="ARBA" id="ARBA00022884"/>
    </source>
</evidence>
<keyword evidence="5" id="KW-0949">S-adenosyl-L-methionine</keyword>
<feature type="domain" description="Radical SAM core" evidence="14">
    <location>
        <begin position="169"/>
        <end position="397"/>
    </location>
</feature>
<evidence type="ECO:0000256" key="10">
    <source>
        <dbReference type="ARBA" id="ARBA00044771"/>
    </source>
</evidence>
<dbReference type="SUPFAM" id="SSF52242">
    <property type="entry name" value="Cobalamin (vitamin B12)-binding domain"/>
    <property type="match status" value="1"/>
</dbReference>
<dbReference type="SUPFAM" id="SSF55729">
    <property type="entry name" value="Acyl-CoA N-acyltransferases (Nat)"/>
    <property type="match status" value="1"/>
</dbReference>
<evidence type="ECO:0000256" key="4">
    <source>
        <dbReference type="ARBA" id="ARBA00022555"/>
    </source>
</evidence>
<dbReference type="InterPro" id="IPR051198">
    <property type="entry name" value="BchE-like"/>
</dbReference>
<dbReference type="InterPro" id="IPR025288">
    <property type="entry name" value="DUF4080"/>
</dbReference>